<evidence type="ECO:0000313" key="1">
    <source>
        <dbReference type="EMBL" id="KAJ7358989.1"/>
    </source>
</evidence>
<dbReference type="OrthoDB" id="5945683at2759"/>
<evidence type="ECO:0000313" key="2">
    <source>
        <dbReference type="Proteomes" id="UP001163046"/>
    </source>
</evidence>
<organism evidence="1 2">
    <name type="scientific">Desmophyllum pertusum</name>
    <dbReference type="NCBI Taxonomy" id="174260"/>
    <lineage>
        <taxon>Eukaryota</taxon>
        <taxon>Metazoa</taxon>
        <taxon>Cnidaria</taxon>
        <taxon>Anthozoa</taxon>
        <taxon>Hexacorallia</taxon>
        <taxon>Scleractinia</taxon>
        <taxon>Caryophylliina</taxon>
        <taxon>Caryophylliidae</taxon>
        <taxon>Desmophyllum</taxon>
    </lineage>
</organism>
<sequence>MAVSHGPNSDSTLPWGEIQSIDKKAAWIWTKDNKNDIQIYCRRNLVDPCTKVKPNFFKTLESGQDISIKGFLLLQTKVASATECGLRCGQRSACASFTVEYSDKPGSKTM</sequence>
<dbReference type="AlphaFoldDB" id="A0A9W9YQX5"/>
<dbReference type="Proteomes" id="UP001163046">
    <property type="component" value="Unassembled WGS sequence"/>
</dbReference>
<comment type="caution">
    <text evidence="1">The sequence shown here is derived from an EMBL/GenBank/DDBJ whole genome shotgun (WGS) entry which is preliminary data.</text>
</comment>
<reference evidence="1" key="1">
    <citation type="submission" date="2023-01" db="EMBL/GenBank/DDBJ databases">
        <title>Genome assembly of the deep-sea coral Lophelia pertusa.</title>
        <authorList>
            <person name="Herrera S."/>
            <person name="Cordes E."/>
        </authorList>
    </citation>
    <scope>NUCLEOTIDE SEQUENCE</scope>
    <source>
        <strain evidence="1">USNM1676648</strain>
        <tissue evidence="1">Polyp</tissue>
    </source>
</reference>
<protein>
    <recommendedName>
        <fullName evidence="3">Apple domain-containing protein</fullName>
    </recommendedName>
</protein>
<evidence type="ECO:0008006" key="3">
    <source>
        <dbReference type="Google" id="ProtNLM"/>
    </source>
</evidence>
<proteinExistence type="predicted"/>
<dbReference type="EMBL" id="MU827313">
    <property type="protein sequence ID" value="KAJ7358989.1"/>
    <property type="molecule type" value="Genomic_DNA"/>
</dbReference>
<keyword evidence="2" id="KW-1185">Reference proteome</keyword>
<accession>A0A9W9YQX5</accession>
<name>A0A9W9YQX5_9CNID</name>
<gene>
    <name evidence="1" type="ORF">OS493_019894</name>
</gene>